<accession>A0A3N4ZJ91</accession>
<evidence type="ECO:0000313" key="4">
    <source>
        <dbReference type="Proteomes" id="UP000280501"/>
    </source>
</evidence>
<dbReference type="InterPro" id="IPR019920">
    <property type="entry name" value="F420-binding_dom_put"/>
</dbReference>
<dbReference type="RefSeq" id="WP_123813205.1">
    <property type="nucleotide sequence ID" value="NZ_RKQZ01000001.1"/>
</dbReference>
<dbReference type="PANTHER" id="PTHR35176:SF6">
    <property type="entry name" value="HEME OXYGENASE HI_0854-RELATED"/>
    <property type="match status" value="1"/>
</dbReference>
<dbReference type="SUPFAM" id="SSF50475">
    <property type="entry name" value="FMN-binding split barrel"/>
    <property type="match status" value="1"/>
</dbReference>
<dbReference type="OrthoDB" id="162914at2"/>
<dbReference type="EMBL" id="RKQZ01000001">
    <property type="protein sequence ID" value="RPF19981.1"/>
    <property type="molecule type" value="Genomic_DNA"/>
</dbReference>
<dbReference type="InterPro" id="IPR012349">
    <property type="entry name" value="Split_barrel_FMN-bd"/>
</dbReference>
<proteinExistence type="predicted"/>
<dbReference type="InterPro" id="IPR052019">
    <property type="entry name" value="F420H2_bilvrd_red/Heme_oxyg"/>
</dbReference>
<dbReference type="PANTHER" id="PTHR35176">
    <property type="entry name" value="HEME OXYGENASE HI_0854-RELATED"/>
    <property type="match status" value="1"/>
</dbReference>
<dbReference type="InterPro" id="IPR011576">
    <property type="entry name" value="Pyridox_Oxase_N"/>
</dbReference>
<dbReference type="Proteomes" id="UP000280501">
    <property type="component" value="Unassembled WGS sequence"/>
</dbReference>
<gene>
    <name evidence="3" type="ORF">EDD34_0555</name>
</gene>
<name>A0A3N4ZJ91_9MICO</name>
<dbReference type="Pfam" id="PF01243">
    <property type="entry name" value="PNPOx_N"/>
    <property type="match status" value="1"/>
</dbReference>
<dbReference type="Gene3D" id="2.30.110.10">
    <property type="entry name" value="Electron Transport, Fmn-binding Protein, Chain A"/>
    <property type="match status" value="1"/>
</dbReference>
<keyword evidence="4" id="KW-1185">Reference proteome</keyword>
<dbReference type="GO" id="GO:0005829">
    <property type="term" value="C:cytosol"/>
    <property type="evidence" value="ECO:0007669"/>
    <property type="project" value="TreeGrafter"/>
</dbReference>
<reference evidence="3 4" key="1">
    <citation type="submission" date="2018-11" db="EMBL/GenBank/DDBJ databases">
        <title>Sequencing the genomes of 1000 actinobacteria strains.</title>
        <authorList>
            <person name="Klenk H.-P."/>
        </authorList>
    </citation>
    <scope>NUCLEOTIDE SEQUENCE [LARGE SCALE GENOMIC DNA]</scope>
    <source>
        <strain evidence="3 4">DSM 15700</strain>
    </source>
</reference>
<dbReference type="AlphaFoldDB" id="A0A3N4ZJ91"/>
<dbReference type="GO" id="GO:0016627">
    <property type="term" value="F:oxidoreductase activity, acting on the CH-CH group of donors"/>
    <property type="evidence" value="ECO:0007669"/>
    <property type="project" value="TreeGrafter"/>
</dbReference>
<keyword evidence="1" id="KW-0560">Oxidoreductase</keyword>
<dbReference type="NCBIfam" id="TIGR03618">
    <property type="entry name" value="Rv1155_F420"/>
    <property type="match status" value="1"/>
</dbReference>
<evidence type="ECO:0000313" key="3">
    <source>
        <dbReference type="EMBL" id="RPF19981.1"/>
    </source>
</evidence>
<feature type="domain" description="Pyridoxamine 5'-phosphate oxidase N-terminal" evidence="2">
    <location>
        <begin position="7"/>
        <end position="122"/>
    </location>
</feature>
<protein>
    <submittedName>
        <fullName evidence="3">PPOX class probable F420-dependent enzyme</fullName>
    </submittedName>
</protein>
<evidence type="ECO:0000256" key="1">
    <source>
        <dbReference type="ARBA" id="ARBA00023002"/>
    </source>
</evidence>
<sequence>MTIHSLARELVAGTNIGHLATLSPDGSPHSVPLWVDWEGDRLLFLTGPDSRKARNLAADPRVALSLLDSATPLRSAWLRGRVVRVVDGEEGWALVDRLSAKFTGGPYPREAGPRNAYLVDVAASGGEDFTDAM</sequence>
<organism evidence="3 4">
    <name type="scientific">Myceligenerans xiligouense</name>
    <dbReference type="NCBI Taxonomy" id="253184"/>
    <lineage>
        <taxon>Bacteria</taxon>
        <taxon>Bacillati</taxon>
        <taxon>Actinomycetota</taxon>
        <taxon>Actinomycetes</taxon>
        <taxon>Micrococcales</taxon>
        <taxon>Promicromonosporaceae</taxon>
        <taxon>Myceligenerans</taxon>
    </lineage>
</organism>
<dbReference type="GO" id="GO:0070967">
    <property type="term" value="F:coenzyme F420 binding"/>
    <property type="evidence" value="ECO:0007669"/>
    <property type="project" value="TreeGrafter"/>
</dbReference>
<comment type="caution">
    <text evidence="3">The sequence shown here is derived from an EMBL/GenBank/DDBJ whole genome shotgun (WGS) entry which is preliminary data.</text>
</comment>
<evidence type="ECO:0000259" key="2">
    <source>
        <dbReference type="Pfam" id="PF01243"/>
    </source>
</evidence>